<reference evidence="7 8" key="1">
    <citation type="submission" date="2018-03" db="EMBL/GenBank/DDBJ databases">
        <title>The draft genome of Mesorhizobium sp. 6GN-30.</title>
        <authorList>
            <person name="Liu L."/>
            <person name="Li L."/>
            <person name="Wang T."/>
            <person name="Zhang X."/>
            <person name="Liang L."/>
        </authorList>
    </citation>
    <scope>NUCLEOTIDE SEQUENCE [LARGE SCALE GENOMIC DNA]</scope>
    <source>
        <strain evidence="7 8">6GN30</strain>
    </source>
</reference>
<dbReference type="InterPro" id="IPR006680">
    <property type="entry name" value="Amidohydro-rel"/>
</dbReference>
<dbReference type="Proteomes" id="UP000241229">
    <property type="component" value="Unassembled WGS sequence"/>
</dbReference>
<proteinExistence type="inferred from homology"/>
<dbReference type="PANTHER" id="PTHR43794">
    <property type="entry name" value="AMINOHYDROLASE SSNA-RELATED"/>
    <property type="match status" value="1"/>
</dbReference>
<dbReference type="PANTHER" id="PTHR43794:SF11">
    <property type="entry name" value="AMIDOHYDROLASE-RELATED DOMAIN-CONTAINING PROTEIN"/>
    <property type="match status" value="1"/>
</dbReference>
<dbReference type="RefSeq" id="WP_106775018.1">
    <property type="nucleotide sequence ID" value="NZ_PXYK01000033.1"/>
</dbReference>
<evidence type="ECO:0000259" key="5">
    <source>
        <dbReference type="Pfam" id="PF01979"/>
    </source>
</evidence>
<dbReference type="SUPFAM" id="SSF51556">
    <property type="entry name" value="Metallo-dependent hydrolases"/>
    <property type="match status" value="1"/>
</dbReference>
<dbReference type="InterPro" id="IPR032466">
    <property type="entry name" value="Metal_Hydrolase"/>
</dbReference>
<sequence>MTVRILAADHVITMDPENRVVENGAVAIDGARIVSVGALAELRASFPDSPVRLLRDRLLMPGLVNAHLHSGLLRGTAEGLPVWDWLRMYIDPMHRVLRPREAEAASWLCYAEAVLSGTTTVVDMWRHMEGAARAASAIGNRTVMVPYVGEHPDYDYFDRLDDTERLLETWHGKADGRVEVWVGLEHAFYSTEDGHRRAIELARKFRTGFHTHSNEADVELREMHRRYGTRSIQALEKLGLLDAGKTLLAHCVWLDDSEIEVMARRGVAVAHNPASNMKLASGYAPIGKLRAAGVAVGIGTDGEKENNNLDMFEEMKFASLLSKFATHDAAALDAWDVMRMATIEGARAIGKEHEIGSLETGKRADIIAVRTDTPRMTPLFGGKGGNLHHNLVHAVRGGDVDLTMVDGRTLVEDGHLKTANIGDLIADVQAVVPGLFARRGAWLAENAAGAVSPISSA</sequence>
<gene>
    <name evidence="7" type="ORF">C7I84_25425</name>
</gene>
<evidence type="ECO:0000313" key="8">
    <source>
        <dbReference type="Proteomes" id="UP000241229"/>
    </source>
</evidence>
<dbReference type="AlphaFoldDB" id="A0A2P7RTX0"/>
<keyword evidence="3" id="KW-0378">Hydrolase</keyword>
<evidence type="ECO:0000259" key="6">
    <source>
        <dbReference type="Pfam" id="PF22039"/>
    </source>
</evidence>
<name>A0A2P7RTX0_9HYPH</name>
<dbReference type="Gene3D" id="2.30.40.10">
    <property type="entry name" value="Urease, subunit C, domain 1"/>
    <property type="match status" value="1"/>
</dbReference>
<evidence type="ECO:0000313" key="7">
    <source>
        <dbReference type="EMBL" id="PSJ53649.1"/>
    </source>
</evidence>
<comment type="similarity">
    <text evidence="1">Belongs to the metallo-dependent hydrolases superfamily. ATZ/TRZ family.</text>
</comment>
<keyword evidence="8" id="KW-1185">Reference proteome</keyword>
<dbReference type="EMBL" id="PXYK01000033">
    <property type="protein sequence ID" value="PSJ53649.1"/>
    <property type="molecule type" value="Genomic_DNA"/>
</dbReference>
<keyword evidence="2" id="KW-0479">Metal-binding</keyword>
<comment type="caution">
    <text evidence="7">The sequence shown here is derived from an EMBL/GenBank/DDBJ whole genome shotgun (WGS) entry which is preliminary data.</text>
</comment>
<dbReference type="GO" id="GO:0046872">
    <property type="term" value="F:metal ion binding"/>
    <property type="evidence" value="ECO:0007669"/>
    <property type="project" value="UniProtKB-KW"/>
</dbReference>
<evidence type="ECO:0000256" key="4">
    <source>
        <dbReference type="ARBA" id="ARBA00022833"/>
    </source>
</evidence>
<dbReference type="GO" id="GO:0016810">
    <property type="term" value="F:hydrolase activity, acting on carbon-nitrogen (but not peptide) bonds"/>
    <property type="evidence" value="ECO:0007669"/>
    <property type="project" value="InterPro"/>
</dbReference>
<organism evidence="7 8">
    <name type="scientific">Kumtagia ephedrae</name>
    <dbReference type="NCBI Taxonomy" id="2116701"/>
    <lineage>
        <taxon>Bacteria</taxon>
        <taxon>Pseudomonadati</taxon>
        <taxon>Pseudomonadota</taxon>
        <taxon>Alphaproteobacteria</taxon>
        <taxon>Hyphomicrobiales</taxon>
        <taxon>Phyllobacteriaceae</taxon>
        <taxon>Kumtagia</taxon>
    </lineage>
</organism>
<dbReference type="SUPFAM" id="SSF51338">
    <property type="entry name" value="Composite domain of metallo-dependent hydrolases"/>
    <property type="match status" value="1"/>
</dbReference>
<dbReference type="CDD" id="cd01298">
    <property type="entry name" value="ATZ_TRZ_like"/>
    <property type="match status" value="1"/>
</dbReference>
<dbReference type="Gene3D" id="3.20.20.140">
    <property type="entry name" value="Metal-dependent hydrolases"/>
    <property type="match status" value="1"/>
</dbReference>
<evidence type="ECO:0000256" key="1">
    <source>
        <dbReference type="ARBA" id="ARBA00006745"/>
    </source>
</evidence>
<evidence type="ECO:0000256" key="2">
    <source>
        <dbReference type="ARBA" id="ARBA00022723"/>
    </source>
</evidence>
<dbReference type="InterPro" id="IPR011059">
    <property type="entry name" value="Metal-dep_hydrolase_composite"/>
</dbReference>
<protein>
    <submittedName>
        <fullName evidence="7">Cytosine deaminase</fullName>
    </submittedName>
</protein>
<dbReference type="InterPro" id="IPR050287">
    <property type="entry name" value="MTA/SAH_deaminase"/>
</dbReference>
<evidence type="ECO:0000256" key="3">
    <source>
        <dbReference type="ARBA" id="ARBA00022801"/>
    </source>
</evidence>
<dbReference type="Pfam" id="PF22039">
    <property type="entry name" value="HUTI_composite_bact"/>
    <property type="match status" value="1"/>
</dbReference>
<dbReference type="InterPro" id="IPR054418">
    <property type="entry name" value="MQNX/HUTI_composite_N"/>
</dbReference>
<keyword evidence="4" id="KW-0862">Zinc</keyword>
<accession>A0A2P7RTX0</accession>
<feature type="domain" description="Amidohydrolase-related" evidence="5">
    <location>
        <begin position="59"/>
        <end position="409"/>
    </location>
</feature>
<feature type="domain" description="Aminodeoxyfutalosine deaminase/Imidazolonepropionase-like composite" evidence="6">
    <location>
        <begin position="24"/>
        <end position="48"/>
    </location>
</feature>
<dbReference type="OrthoDB" id="9796020at2"/>
<dbReference type="Pfam" id="PF01979">
    <property type="entry name" value="Amidohydro_1"/>
    <property type="match status" value="1"/>
</dbReference>